<reference evidence="1" key="1">
    <citation type="submission" date="2018-05" db="EMBL/GenBank/DDBJ databases">
        <authorList>
            <person name="Lanie J.A."/>
            <person name="Ng W.-L."/>
            <person name="Kazmierczak K.M."/>
            <person name="Andrzejewski T.M."/>
            <person name="Davidsen T.M."/>
            <person name="Wayne K.J."/>
            <person name="Tettelin H."/>
            <person name="Glass J.I."/>
            <person name="Rusch D."/>
            <person name="Podicherti R."/>
            <person name="Tsui H.-C.T."/>
            <person name="Winkler M.E."/>
        </authorList>
    </citation>
    <scope>NUCLEOTIDE SEQUENCE</scope>
</reference>
<name>A0A382GIH6_9ZZZZ</name>
<gene>
    <name evidence="1" type="ORF">METZ01_LOCUS227378</name>
</gene>
<dbReference type="AlphaFoldDB" id="A0A382GIH6"/>
<sequence>MANRIPLIVDVLDDNKIKELPVGDNLDLGGAGVTNAGTINATDIRINNVSFNNPFSGDYNDLTNKPQIPEVPTALSAFANDVGYLSAGITTDAITEGTENLYFSNARADARIQAASLSSLANVATV</sequence>
<protein>
    <submittedName>
        <fullName evidence="1">Uncharacterized protein</fullName>
    </submittedName>
</protein>
<organism evidence="1">
    <name type="scientific">marine metagenome</name>
    <dbReference type="NCBI Taxonomy" id="408172"/>
    <lineage>
        <taxon>unclassified sequences</taxon>
        <taxon>metagenomes</taxon>
        <taxon>ecological metagenomes</taxon>
    </lineage>
</organism>
<proteinExistence type="predicted"/>
<dbReference type="EMBL" id="UINC01055534">
    <property type="protein sequence ID" value="SVB74524.1"/>
    <property type="molecule type" value="Genomic_DNA"/>
</dbReference>
<evidence type="ECO:0000313" key="1">
    <source>
        <dbReference type="EMBL" id="SVB74524.1"/>
    </source>
</evidence>
<accession>A0A382GIH6</accession>
<feature type="non-terminal residue" evidence="1">
    <location>
        <position position="126"/>
    </location>
</feature>